<dbReference type="GO" id="GO:0070646">
    <property type="term" value="P:protein modification by small protein removal"/>
    <property type="evidence" value="ECO:0007669"/>
    <property type="project" value="TreeGrafter"/>
</dbReference>
<keyword evidence="8" id="KW-1185">Reference proteome</keyword>
<dbReference type="GeneID" id="9833286"/>
<dbReference type="SMART" id="SM01179">
    <property type="entry name" value="DUF862"/>
    <property type="match status" value="1"/>
</dbReference>
<organism evidence="6 8">
    <name type="scientific">Ostreococcus tauri</name>
    <name type="common">Marine green alga</name>
    <dbReference type="NCBI Taxonomy" id="70448"/>
    <lineage>
        <taxon>Eukaryota</taxon>
        <taxon>Viridiplantae</taxon>
        <taxon>Chlorophyta</taxon>
        <taxon>Mamiellophyceae</taxon>
        <taxon>Mamiellales</taxon>
        <taxon>Bathycoccaceae</taxon>
        <taxon>Ostreococcus</taxon>
    </lineage>
</organism>
<dbReference type="InParanoid" id="Q019Z5"/>
<evidence type="ECO:0000256" key="3">
    <source>
        <dbReference type="ARBA" id="ARBA00022801"/>
    </source>
</evidence>
<evidence type="ECO:0000256" key="1">
    <source>
        <dbReference type="ARBA" id="ARBA00008140"/>
    </source>
</evidence>
<dbReference type="PROSITE" id="PS51858">
    <property type="entry name" value="PPPDE"/>
    <property type="match status" value="1"/>
</dbReference>
<evidence type="ECO:0000313" key="8">
    <source>
        <dbReference type="Proteomes" id="UP000009170"/>
    </source>
</evidence>
<dbReference type="PANTHER" id="PTHR12378">
    <property type="entry name" value="DESUMOYLATING ISOPEPTIDASE"/>
    <property type="match status" value="1"/>
</dbReference>
<dbReference type="OMA" id="FADHHER"/>
<evidence type="ECO:0000313" key="7">
    <source>
        <dbReference type="EMBL" id="OUS48184.1"/>
    </source>
</evidence>
<accession>A0A454XP17</accession>
<dbReference type="RefSeq" id="XP_003079122.1">
    <property type="nucleotide sequence ID" value="XM_003079074.1"/>
</dbReference>
<proteinExistence type="inferred from homology"/>
<dbReference type="GO" id="GO:0006508">
    <property type="term" value="P:proteolysis"/>
    <property type="evidence" value="ECO:0007669"/>
    <property type="project" value="UniProtKB-KW"/>
</dbReference>
<dbReference type="Pfam" id="PF05903">
    <property type="entry name" value="Peptidase_C97"/>
    <property type="match status" value="1"/>
</dbReference>
<dbReference type="AlphaFoldDB" id="Q019Z5"/>
<dbReference type="OrthoDB" id="21221at2759"/>
<feature type="region of interest" description="Disordered" evidence="4">
    <location>
        <begin position="178"/>
        <end position="237"/>
    </location>
</feature>
<dbReference type="EMBL" id="CAID01000005">
    <property type="protein sequence ID" value="CAL53780.1"/>
    <property type="molecule type" value="Genomic_DNA"/>
</dbReference>
<dbReference type="Proteomes" id="UP000009170">
    <property type="component" value="Unassembled WGS sequence"/>
</dbReference>
<dbReference type="Gene3D" id="3.90.1720.30">
    <property type="entry name" value="PPPDE domains"/>
    <property type="match status" value="1"/>
</dbReference>
<dbReference type="EMBL" id="KZ155776">
    <property type="protein sequence ID" value="OUS48184.1"/>
    <property type="molecule type" value="Genomic_DNA"/>
</dbReference>
<protein>
    <submittedName>
        <fullName evidence="6">PPPDE putative peptidase domain</fullName>
    </submittedName>
</protein>
<dbReference type="STRING" id="70448.Q019Z5"/>
<dbReference type="KEGG" id="ota:OT_ostta05g00240"/>
<feature type="domain" description="PPPDE" evidence="5">
    <location>
        <begin position="5"/>
        <end position="147"/>
    </location>
</feature>
<evidence type="ECO:0000259" key="5">
    <source>
        <dbReference type="PROSITE" id="PS51858"/>
    </source>
</evidence>
<evidence type="ECO:0000256" key="2">
    <source>
        <dbReference type="ARBA" id="ARBA00022670"/>
    </source>
</evidence>
<dbReference type="PANTHER" id="PTHR12378:SF7">
    <property type="entry name" value="DESUMOYLATING ISOPEPTIDASE 1"/>
    <property type="match status" value="1"/>
</dbReference>
<gene>
    <name evidence="7" type="ORF">BE221DRAFT_190564</name>
    <name evidence="6" type="ORF">OT_ostta05g00240</name>
</gene>
<dbReference type="InterPro" id="IPR008580">
    <property type="entry name" value="PPPDE_dom"/>
</dbReference>
<dbReference type="Proteomes" id="UP000195557">
    <property type="component" value="Unassembled WGS sequence"/>
</dbReference>
<dbReference type="InterPro" id="IPR042266">
    <property type="entry name" value="PPPDE_sf"/>
</dbReference>
<accession>Q019Z5</accession>
<reference evidence="6 8" key="1">
    <citation type="journal article" date="2006" name="Proc. Natl. Acad. Sci. U.S.A.">
        <title>Genome analysis of the smallest free-living eukaryote Ostreococcus tauri unveils many unique features.</title>
        <authorList>
            <person name="Derelle E."/>
            <person name="Ferraz C."/>
            <person name="Rombauts S."/>
            <person name="Rouze P."/>
            <person name="Worden A.Z."/>
            <person name="Robbens S."/>
            <person name="Partensky F."/>
            <person name="Degroeve S."/>
            <person name="Echeynie S."/>
            <person name="Cooke R."/>
            <person name="Saeys Y."/>
            <person name="Wuyts J."/>
            <person name="Jabbari K."/>
            <person name="Bowler C."/>
            <person name="Panaud O."/>
            <person name="Piegu B."/>
            <person name="Ball S.G."/>
            <person name="Ral J.-P."/>
            <person name="Bouget F.-Y."/>
            <person name="Piganeau G."/>
            <person name="De Baets B."/>
            <person name="Picard A."/>
            <person name="Delseny M."/>
            <person name="Demaille J."/>
            <person name="Van de Peer Y."/>
            <person name="Moreau H."/>
        </authorList>
    </citation>
    <scope>NUCLEOTIDE SEQUENCE [LARGE SCALE GENOMIC DNA]</scope>
    <source>
        <strain evidence="6 8">OTTH0595</strain>
    </source>
</reference>
<evidence type="ECO:0000313" key="6">
    <source>
        <dbReference type="EMBL" id="CAL53780.1"/>
    </source>
</evidence>
<reference evidence="7" key="3">
    <citation type="submission" date="2017-04" db="EMBL/GenBank/DDBJ databases">
        <title>Population genomics of picophytoplankton unveils novel chromosome hypervariability.</title>
        <authorList>
            <consortium name="DOE Joint Genome Institute"/>
            <person name="Blanc-Mathieu R."/>
            <person name="Krasovec M."/>
            <person name="Hebrard M."/>
            <person name="Yau S."/>
            <person name="Desgranges E."/>
            <person name="Martin J."/>
            <person name="Schackwitz W."/>
            <person name="Kuo A."/>
            <person name="Salin G."/>
            <person name="Donnadieu C."/>
            <person name="Desdevises Y."/>
            <person name="Sanchez-Ferandin S."/>
            <person name="Moreau H."/>
            <person name="Rivals E."/>
            <person name="Grigoriev I.V."/>
            <person name="Grimsley N."/>
            <person name="Eyre-Walker A."/>
            <person name="Piganeau G."/>
        </authorList>
    </citation>
    <scope>NUCLEOTIDE SEQUENCE [LARGE SCALE GENOMIC DNA]</scope>
    <source>
        <strain evidence="7">RCC 1115</strain>
    </source>
</reference>
<evidence type="ECO:0000256" key="4">
    <source>
        <dbReference type="SAM" id="MobiDB-lite"/>
    </source>
</evidence>
<dbReference type="GO" id="GO:0008233">
    <property type="term" value="F:peptidase activity"/>
    <property type="evidence" value="ECO:0007669"/>
    <property type="project" value="UniProtKB-KW"/>
</dbReference>
<reference evidence="6" key="2">
    <citation type="journal article" date="2014" name="BMC Genomics">
        <title>An improved genome of the model marine alga Ostreococcus tauri unfolds by assessing Illumina de novo assemblies.</title>
        <authorList>
            <person name="Blanc-Mathieu R."/>
            <person name="Verhelst B."/>
            <person name="Derelle E."/>
            <person name="Rombauts S."/>
            <person name="Bouget F.Y."/>
            <person name="Carre I."/>
            <person name="Chateau A."/>
            <person name="Eyre-Walker A."/>
            <person name="Grimsley N."/>
            <person name="Moreau H."/>
            <person name="Piegu B."/>
            <person name="Rivals E."/>
            <person name="Schackwitz W."/>
            <person name="Van de Peer Y."/>
            <person name="Piganeau G."/>
        </authorList>
    </citation>
    <scope>NUCLEOTIDE SEQUENCE</scope>
    <source>
        <strain evidence="6">RCC4221</strain>
    </source>
</reference>
<keyword evidence="2" id="KW-0645">Protease</keyword>
<accession>A0A1Y5IJ53</accession>
<comment type="similarity">
    <text evidence="1">Belongs to the DeSI family.</text>
</comment>
<sequence>MRRASEVTLRVYDLSGGMARMMSGDVLGTTIEAVYHTGIVVHGREFWFGQGLQCAPESETQRQFGAPLRVETLGTTEVDEEMFQDFLREVSPRYTAETYNLLRHNCNNFSNEAATFLVGRGIDEKILNLPNVFLSTELGRALAPMLGMFEERMRNTQGGSALSTDGTTTSCVVEDAVPEPEKTKIAGLPELKPRKKLTTTPGGSASASSEDLAKMVRSLSQTFADHHERGADTQTATRAALASALGELVSDSARNE</sequence>
<dbReference type="FunCoup" id="Q019Z5">
    <property type="interactions" value="729"/>
</dbReference>
<name>Q019Z5_OSTTA</name>
<keyword evidence="3" id="KW-0378">Hydrolase</keyword>